<dbReference type="Proteomes" id="UP000192656">
    <property type="component" value="Unassembled WGS sequence"/>
</dbReference>
<dbReference type="SUPFAM" id="SSF52317">
    <property type="entry name" value="Class I glutamine amidotransferase-like"/>
    <property type="match status" value="1"/>
</dbReference>
<dbReference type="InterPro" id="IPR011697">
    <property type="entry name" value="Peptidase_C26"/>
</dbReference>
<dbReference type="AlphaFoldDB" id="A0A1W2BEU7"/>
<comment type="catalytic activity">
    <reaction evidence="2">
        <text>4-(gamma-L-glutamylamino)butanoate + H2O = 4-aminobutanoate + L-glutamate</text>
        <dbReference type="Rhea" id="RHEA:19737"/>
        <dbReference type="ChEBI" id="CHEBI:15377"/>
        <dbReference type="ChEBI" id="CHEBI:29985"/>
        <dbReference type="ChEBI" id="CHEBI:58800"/>
        <dbReference type="ChEBI" id="CHEBI:59888"/>
        <dbReference type="EC" id="3.5.1.94"/>
    </reaction>
</comment>
<keyword evidence="6" id="KW-0315">Glutamine amidotransferase</keyword>
<dbReference type="GO" id="GO:0016740">
    <property type="term" value="F:transferase activity"/>
    <property type="evidence" value="ECO:0007669"/>
    <property type="project" value="UniProtKB-KW"/>
</dbReference>
<dbReference type="PROSITE" id="PS51273">
    <property type="entry name" value="GATASE_TYPE_1"/>
    <property type="match status" value="1"/>
</dbReference>
<evidence type="ECO:0000256" key="4">
    <source>
        <dbReference type="ARBA" id="ARBA00060634"/>
    </source>
</evidence>
<dbReference type="InterPro" id="IPR029062">
    <property type="entry name" value="Class_I_gatase-like"/>
</dbReference>
<dbReference type="GO" id="GO:0033969">
    <property type="term" value="F:gamma-glutamyl-gamma-aminobutyrate hydrolase activity"/>
    <property type="evidence" value="ECO:0007669"/>
    <property type="project" value="UniProtKB-EC"/>
</dbReference>
<evidence type="ECO:0000256" key="1">
    <source>
        <dbReference type="ARBA" id="ARBA00011083"/>
    </source>
</evidence>
<dbReference type="PANTHER" id="PTHR43235">
    <property type="entry name" value="GLUTAMINE AMIDOTRANSFERASE PB2B2.05-RELATED"/>
    <property type="match status" value="1"/>
</dbReference>
<keyword evidence="6" id="KW-0808">Transferase</keyword>
<dbReference type="GO" id="GO:0005829">
    <property type="term" value="C:cytosol"/>
    <property type="evidence" value="ECO:0007669"/>
    <property type="project" value="TreeGrafter"/>
</dbReference>
<evidence type="ECO:0000256" key="2">
    <source>
        <dbReference type="ARBA" id="ARBA00052718"/>
    </source>
</evidence>
<dbReference type="OrthoDB" id="9813383at2"/>
<dbReference type="RefSeq" id="WP_084409831.1">
    <property type="nucleotide sequence ID" value="NZ_FWXR01000006.1"/>
</dbReference>
<accession>A0A1W2BEU7</accession>
<dbReference type="PANTHER" id="PTHR43235:SF1">
    <property type="entry name" value="GLUTAMINE AMIDOTRANSFERASE PB2B2.05-RELATED"/>
    <property type="match status" value="1"/>
</dbReference>
<protein>
    <recommendedName>
        <fullName evidence="5">gamma-glutamyl-gamma-aminobutyrate hydrolase</fullName>
        <ecNumber evidence="5">3.5.1.94</ecNumber>
    </recommendedName>
</protein>
<dbReference type="CDD" id="cd01745">
    <property type="entry name" value="GATase1_2"/>
    <property type="match status" value="1"/>
</dbReference>
<proteinExistence type="inferred from homology"/>
<organism evidence="6 7">
    <name type="scientific">Fulvimarina manganoxydans</name>
    <dbReference type="NCBI Taxonomy" id="937218"/>
    <lineage>
        <taxon>Bacteria</taxon>
        <taxon>Pseudomonadati</taxon>
        <taxon>Pseudomonadota</taxon>
        <taxon>Alphaproteobacteria</taxon>
        <taxon>Hyphomicrobiales</taxon>
        <taxon>Aurantimonadaceae</taxon>
        <taxon>Fulvimarina</taxon>
    </lineage>
</organism>
<evidence type="ECO:0000313" key="7">
    <source>
        <dbReference type="Proteomes" id="UP000192656"/>
    </source>
</evidence>
<evidence type="ECO:0000256" key="5">
    <source>
        <dbReference type="ARBA" id="ARBA00066788"/>
    </source>
</evidence>
<dbReference type="EMBL" id="FWXR01000006">
    <property type="protein sequence ID" value="SMC71242.1"/>
    <property type="molecule type" value="Genomic_DNA"/>
</dbReference>
<reference evidence="6 7" key="1">
    <citation type="submission" date="2017-04" db="EMBL/GenBank/DDBJ databases">
        <authorList>
            <person name="Afonso C.L."/>
            <person name="Miller P.J."/>
            <person name="Scott M.A."/>
            <person name="Spackman E."/>
            <person name="Goraichik I."/>
            <person name="Dimitrov K.M."/>
            <person name="Suarez D.L."/>
            <person name="Swayne D.E."/>
        </authorList>
    </citation>
    <scope>NUCLEOTIDE SEQUENCE [LARGE SCALE GENOMIC DNA]</scope>
    <source>
        <strain evidence="6 7">CGMCC 1.10972</strain>
    </source>
</reference>
<comment type="function">
    <text evidence="3">Involved in the breakdown of putrescine via hydrolysis of the gamma-glutamyl linkage of gamma-glutamyl-gamma-aminobutyrate.</text>
</comment>
<gene>
    <name evidence="6" type="ORF">SAMN06297251_106102</name>
</gene>
<dbReference type="InterPro" id="IPR044668">
    <property type="entry name" value="PuuD-like"/>
</dbReference>
<comment type="pathway">
    <text evidence="4">Amine and polyamine degradation; putrescine degradation; 4-aminobutanoate from putrescine: step 4/4.</text>
</comment>
<dbReference type="Gene3D" id="3.40.50.880">
    <property type="match status" value="1"/>
</dbReference>
<sequence>MPETTSPILIAVPADVKAVENYHWHASPDTYLKALIRVAKAVPLIVPALSEEFDIEAVLDRIDGVMLTGSASNVHPDRYGVPPSVAHEPYDPERDRLTERLIRATLDRGLPLLCICRGHQELNVALGGTLHAEVQEIEGRMDHRAIKHQEQRERFAIRHDVAIEPGGVLEEIVGEGPIRVNSLHRQAIDRLAVGLQVEARAPDGTIEAISVTKAQGFALGVQWHPEYWAETDAASAAIFEAFARACRERRS</sequence>
<name>A0A1W2BEU7_9HYPH</name>
<dbReference type="Pfam" id="PF07722">
    <property type="entry name" value="Peptidase_C26"/>
    <property type="match status" value="1"/>
</dbReference>
<comment type="similarity">
    <text evidence="1">Belongs to the peptidase C26 family.</text>
</comment>
<dbReference type="GO" id="GO:0006598">
    <property type="term" value="P:polyamine catabolic process"/>
    <property type="evidence" value="ECO:0007669"/>
    <property type="project" value="TreeGrafter"/>
</dbReference>
<evidence type="ECO:0000313" key="6">
    <source>
        <dbReference type="EMBL" id="SMC71242.1"/>
    </source>
</evidence>
<dbReference type="FunFam" id="3.40.50.880:FF:000030">
    <property type="entry name" value="Gamma-glutamyl-gamma-aminobutyrate hydrolase PuuD"/>
    <property type="match status" value="1"/>
</dbReference>
<dbReference type="EC" id="3.5.1.94" evidence="5"/>
<keyword evidence="7" id="KW-1185">Reference proteome</keyword>
<evidence type="ECO:0000256" key="3">
    <source>
        <dbReference type="ARBA" id="ARBA00055068"/>
    </source>
</evidence>
<dbReference type="STRING" id="937218.SAMN06297251_106102"/>